<keyword evidence="3" id="KW-1185">Reference proteome</keyword>
<dbReference type="PANTHER" id="PTHR37844">
    <property type="entry name" value="SER/THR PROTEIN PHOSPHATASE SUPERFAMILY (AFU_ORTHOLOGUE AFUA_1G14840)"/>
    <property type="match status" value="1"/>
</dbReference>
<accession>A0A178HU16</accession>
<evidence type="ECO:0000313" key="2">
    <source>
        <dbReference type="EMBL" id="OAM75465.1"/>
    </source>
</evidence>
<dbReference type="STRING" id="1770058.A3840_14685"/>
<dbReference type="PANTHER" id="PTHR37844:SF2">
    <property type="entry name" value="SER_THR PROTEIN PHOSPHATASE SUPERFAMILY (AFU_ORTHOLOGUE AFUA_1G14840)"/>
    <property type="match status" value="1"/>
</dbReference>
<dbReference type="RefSeq" id="WP_067458362.1">
    <property type="nucleotide sequence ID" value="NZ_LVVY01000110.1"/>
</dbReference>
<dbReference type="Proteomes" id="UP000078389">
    <property type="component" value="Unassembled WGS sequence"/>
</dbReference>
<dbReference type="AlphaFoldDB" id="A0A178HU16"/>
<dbReference type="InterPro" id="IPR004843">
    <property type="entry name" value="Calcineurin-like_PHP"/>
</dbReference>
<name>A0A178HU16_9HYPH</name>
<organism evidence="2 3">
    <name type="scientific">Devosia elaeis</name>
    <dbReference type="NCBI Taxonomy" id="1770058"/>
    <lineage>
        <taxon>Bacteria</taxon>
        <taxon>Pseudomonadati</taxon>
        <taxon>Pseudomonadota</taxon>
        <taxon>Alphaproteobacteria</taxon>
        <taxon>Hyphomicrobiales</taxon>
        <taxon>Devosiaceae</taxon>
        <taxon>Devosia</taxon>
    </lineage>
</organism>
<evidence type="ECO:0000259" key="1">
    <source>
        <dbReference type="Pfam" id="PF00149"/>
    </source>
</evidence>
<sequence length="273" mass="30825">MKVWLMSDLHLEVEYHNPEYWGVPDDVDIALVAGDVARGGQEHVRWLQENIAPHTKAGVVSVLGNHEFYRSSIEAERLAAGRASAWGDVRVLDDMCWTVDGVRFVGATLWTDYLLFNPEADPILLDSAMYTARTGLNDHRLVRLVDSSSRPFIPAHAREIHKRSVAYIESVLATPFDGETVVVTHHGPARGSVGERYKNDTLTAAYISDLEWLIERYQPALWYHGHVHESFDYSIGRTRVMTNPKGYRLENQRGFNPQLVVEIGEPAPKPQVP</sequence>
<comment type="caution">
    <text evidence="2">The sequence shown here is derived from an EMBL/GenBank/DDBJ whole genome shotgun (WGS) entry which is preliminary data.</text>
</comment>
<dbReference type="Pfam" id="PF00149">
    <property type="entry name" value="Metallophos"/>
    <property type="match status" value="1"/>
</dbReference>
<feature type="domain" description="Calcineurin-like phosphoesterase" evidence="1">
    <location>
        <begin position="1"/>
        <end position="229"/>
    </location>
</feature>
<dbReference type="EMBL" id="LVVY01000110">
    <property type="protein sequence ID" value="OAM75465.1"/>
    <property type="molecule type" value="Genomic_DNA"/>
</dbReference>
<dbReference type="SUPFAM" id="SSF56300">
    <property type="entry name" value="Metallo-dependent phosphatases"/>
    <property type="match status" value="1"/>
</dbReference>
<protein>
    <recommendedName>
        <fullName evidence="1">Calcineurin-like phosphoesterase domain-containing protein</fullName>
    </recommendedName>
</protein>
<dbReference type="GO" id="GO:0016787">
    <property type="term" value="F:hydrolase activity"/>
    <property type="evidence" value="ECO:0007669"/>
    <property type="project" value="InterPro"/>
</dbReference>
<dbReference type="InterPro" id="IPR029052">
    <property type="entry name" value="Metallo-depent_PP-like"/>
</dbReference>
<proteinExistence type="predicted"/>
<reference evidence="2 3" key="1">
    <citation type="submission" date="2016-03" db="EMBL/GenBank/DDBJ databases">
        <title>Genome sequencing of Devosia sp. S37.</title>
        <authorList>
            <person name="Mohd Nor M."/>
        </authorList>
    </citation>
    <scope>NUCLEOTIDE SEQUENCE [LARGE SCALE GENOMIC DNA]</scope>
    <source>
        <strain evidence="2 3">S37</strain>
    </source>
</reference>
<evidence type="ECO:0000313" key="3">
    <source>
        <dbReference type="Proteomes" id="UP000078389"/>
    </source>
</evidence>
<dbReference type="Gene3D" id="3.60.21.10">
    <property type="match status" value="1"/>
</dbReference>
<gene>
    <name evidence="2" type="ORF">A3840_14685</name>
</gene>